<dbReference type="Gene3D" id="1.10.150.110">
    <property type="entry name" value="DNA polymerase beta, N-terminal domain-like"/>
    <property type="match status" value="1"/>
</dbReference>
<keyword evidence="11" id="KW-0227">DNA damage</keyword>
<dbReference type="Pfam" id="PF02811">
    <property type="entry name" value="PHP"/>
    <property type="match status" value="1"/>
</dbReference>
<protein>
    <recommendedName>
        <fullName evidence="5">DNA polymerase beta</fullName>
        <ecNumber evidence="3">2.7.7.7</ecNumber>
        <ecNumber evidence="4">4.2.99.18</ecNumber>
    </recommendedName>
    <alternativeName>
        <fullName evidence="16">5'-deoxyribose-phosphate lyase</fullName>
    </alternativeName>
    <alternativeName>
        <fullName evidence="17">AP lyase</fullName>
    </alternativeName>
</protein>
<dbReference type="Proteomes" id="UP000231567">
    <property type="component" value="Unassembled WGS sequence"/>
</dbReference>
<dbReference type="Pfam" id="PF14791">
    <property type="entry name" value="DNA_pol_B_thumb"/>
    <property type="match status" value="1"/>
</dbReference>
<dbReference type="PANTHER" id="PTHR36928:SF1">
    <property type="entry name" value="PHOSPHATASE YCDX-RELATED"/>
    <property type="match status" value="1"/>
</dbReference>
<evidence type="ECO:0000259" key="23">
    <source>
        <dbReference type="SMART" id="SM00481"/>
    </source>
</evidence>
<dbReference type="InterPro" id="IPR043519">
    <property type="entry name" value="NT_sf"/>
</dbReference>
<dbReference type="InterPro" id="IPR022311">
    <property type="entry name" value="PolX-like"/>
</dbReference>
<gene>
    <name evidence="25" type="ORF">COX39_00795</name>
</gene>
<dbReference type="Gene3D" id="3.20.20.140">
    <property type="entry name" value="Metal-dependent hydrolases"/>
    <property type="match status" value="1"/>
</dbReference>
<dbReference type="InterPro" id="IPR027421">
    <property type="entry name" value="DNA_pol_lamdba_lyase_dom_sf"/>
</dbReference>
<dbReference type="PRINTS" id="PR00870">
    <property type="entry name" value="DNAPOLXBETA"/>
</dbReference>
<dbReference type="NCBIfam" id="NF006375">
    <property type="entry name" value="PRK08609.1"/>
    <property type="match status" value="1"/>
</dbReference>
<evidence type="ECO:0000259" key="24">
    <source>
        <dbReference type="SMART" id="SM00483"/>
    </source>
</evidence>
<evidence type="ECO:0000256" key="18">
    <source>
        <dbReference type="ARBA" id="ARBA00044632"/>
    </source>
</evidence>
<evidence type="ECO:0000259" key="22">
    <source>
        <dbReference type="SMART" id="SM00278"/>
    </source>
</evidence>
<evidence type="ECO:0000256" key="7">
    <source>
        <dbReference type="ARBA" id="ARBA00022634"/>
    </source>
</evidence>
<feature type="domain" description="DNA-directed DNA polymerase X" evidence="24">
    <location>
        <begin position="1"/>
        <end position="318"/>
    </location>
</feature>
<evidence type="ECO:0000256" key="9">
    <source>
        <dbReference type="ARBA" id="ARBA00022695"/>
    </source>
</evidence>
<dbReference type="InterPro" id="IPR010996">
    <property type="entry name" value="HHH_MUS81"/>
</dbReference>
<dbReference type="Pfam" id="PF14520">
    <property type="entry name" value="HHH_5"/>
    <property type="match status" value="1"/>
</dbReference>
<dbReference type="InterPro" id="IPR047967">
    <property type="entry name" value="PolX_PHP"/>
</dbReference>
<dbReference type="EC" id="4.2.99.18" evidence="4"/>
<keyword evidence="8" id="KW-0808">Transferase</keyword>
<dbReference type="GO" id="GO:0006281">
    <property type="term" value="P:DNA repair"/>
    <property type="evidence" value="ECO:0007669"/>
    <property type="project" value="UniProtKB-KW"/>
</dbReference>
<organism evidence="25 26">
    <name type="scientific">Candidatus Nealsonbacteria bacterium CG23_combo_of_CG06-09_8_20_14_all_40_13</name>
    <dbReference type="NCBI Taxonomy" id="1974724"/>
    <lineage>
        <taxon>Bacteria</taxon>
        <taxon>Candidatus Nealsoniibacteriota</taxon>
    </lineage>
</organism>
<dbReference type="SUPFAM" id="SSF47802">
    <property type="entry name" value="DNA polymerase beta, N-terminal domain-like"/>
    <property type="match status" value="1"/>
</dbReference>
<evidence type="ECO:0000313" key="25">
    <source>
        <dbReference type="EMBL" id="PIP21821.1"/>
    </source>
</evidence>
<dbReference type="SMART" id="SM00483">
    <property type="entry name" value="POLXc"/>
    <property type="match status" value="1"/>
</dbReference>
<evidence type="ECO:0000313" key="26">
    <source>
        <dbReference type="Proteomes" id="UP000231567"/>
    </source>
</evidence>
<evidence type="ECO:0000256" key="4">
    <source>
        <dbReference type="ARBA" id="ARBA00012720"/>
    </source>
</evidence>
<dbReference type="InterPro" id="IPR016195">
    <property type="entry name" value="Pol/histidinol_Pase-like"/>
</dbReference>
<evidence type="ECO:0000256" key="2">
    <source>
        <dbReference type="ARBA" id="ARBA00004496"/>
    </source>
</evidence>
<dbReference type="SUPFAM" id="SSF81301">
    <property type="entry name" value="Nucleotidyltransferase"/>
    <property type="match status" value="1"/>
</dbReference>
<keyword evidence="7" id="KW-0237">DNA synthesis</keyword>
<dbReference type="SUPFAM" id="SSF89550">
    <property type="entry name" value="PHP domain-like"/>
    <property type="match status" value="1"/>
</dbReference>
<evidence type="ECO:0000256" key="16">
    <source>
        <dbReference type="ARBA" id="ARBA00035717"/>
    </source>
</evidence>
<evidence type="ECO:0000256" key="3">
    <source>
        <dbReference type="ARBA" id="ARBA00012417"/>
    </source>
</evidence>
<name>A0A2G9YTI2_9BACT</name>
<evidence type="ECO:0000256" key="20">
    <source>
        <dbReference type="ARBA" id="ARBA00045548"/>
    </source>
</evidence>
<comment type="cofactor">
    <cofactor evidence="1">
        <name>Mg(2+)</name>
        <dbReference type="ChEBI" id="CHEBI:18420"/>
    </cofactor>
</comment>
<dbReference type="InterPro" id="IPR002054">
    <property type="entry name" value="DNA-dir_DNA_pol_X"/>
</dbReference>
<keyword evidence="14" id="KW-0915">Sodium</keyword>
<sequence>MTNSQIAQTILQIAEILDLLGEDRFRVIAYERAASTVRMLGEDLSGIYKHGGIKELEDIEGVGESIALKIEELLKTGKLKYLEDLKKKVPASEITFLQIPGVGPKTAVKLVKELKVKTIEQLGKKLQSKQAAKYFQEKTRQNILRGIEILKRMGTRKLLTFAMPIAQDIVLALKKRPEVLQADAVGSLRRWKETVGDIDIIAASKTPAKTIDFFVSQPNILQVLAKGDTKATIIHQENIQIDLEILPKEQYGSLLQHFTGSKEHNIALRTWAEKHGFSLSEHGIKILQKGREKLVLCPQETDVYQTLGMDYIAPELREDSGEIQAALEHKLPKLVEMADIKGDMHMHSSWSDGFATIEQLVEKSIQLDYRYIAIADHSIGLGVARGLGPERFFQRQEEIEAVGKKYHQIKILSSAEVNIKADATLDLPDSVLEKLEIVTASIHSSFFQPQSQLTKRLVAACRNPHVDIIGHPSGRILGQREPYQVDWDEIFRQAAATQTALEISSFPNRLDLKDSLCRQAKNFGVKFAINTDSHQIEHLNLMHFGVSVARRGWLEKKDIINSSNYSDLEKWLSR</sequence>
<dbReference type="EC" id="2.7.7.7" evidence="3"/>
<evidence type="ECO:0000256" key="14">
    <source>
        <dbReference type="ARBA" id="ARBA00023053"/>
    </source>
</evidence>
<keyword evidence="9" id="KW-0548">Nucleotidyltransferase</keyword>
<dbReference type="EMBL" id="PCRM01000014">
    <property type="protein sequence ID" value="PIP21821.1"/>
    <property type="molecule type" value="Genomic_DNA"/>
</dbReference>
<evidence type="ECO:0000256" key="21">
    <source>
        <dbReference type="ARBA" id="ARBA00049244"/>
    </source>
</evidence>
<dbReference type="Gene3D" id="3.30.460.10">
    <property type="entry name" value="Beta Polymerase, domain 2"/>
    <property type="match status" value="1"/>
</dbReference>
<comment type="caution">
    <text evidence="25">The sequence shown here is derived from an EMBL/GenBank/DDBJ whole genome shotgun (WGS) entry which is preliminary data.</text>
</comment>
<dbReference type="GO" id="GO:0140078">
    <property type="term" value="F:class I DNA-(apurinic or apyrimidinic site) endonuclease activity"/>
    <property type="evidence" value="ECO:0007669"/>
    <property type="project" value="UniProtKB-EC"/>
</dbReference>
<keyword evidence="6" id="KW-0488">Methylation</keyword>
<evidence type="ECO:0000256" key="12">
    <source>
        <dbReference type="ARBA" id="ARBA00022843"/>
    </source>
</evidence>
<dbReference type="PANTHER" id="PTHR36928">
    <property type="entry name" value="PHOSPHATASE YCDX-RELATED"/>
    <property type="match status" value="1"/>
</dbReference>
<keyword evidence="10" id="KW-0235">DNA replication</keyword>
<keyword evidence="15" id="KW-0234">DNA repair</keyword>
<dbReference type="Gene3D" id="1.10.150.20">
    <property type="entry name" value="5' to 3' exonuclease, C-terminal subdomain"/>
    <property type="match status" value="1"/>
</dbReference>
<evidence type="ECO:0000256" key="6">
    <source>
        <dbReference type="ARBA" id="ARBA00022481"/>
    </source>
</evidence>
<dbReference type="GO" id="GO:0042578">
    <property type="term" value="F:phosphoric ester hydrolase activity"/>
    <property type="evidence" value="ECO:0007669"/>
    <property type="project" value="TreeGrafter"/>
</dbReference>
<dbReference type="InterPro" id="IPR003583">
    <property type="entry name" value="Hlx-hairpin-Hlx_DNA-bd_motif"/>
</dbReference>
<evidence type="ECO:0000256" key="13">
    <source>
        <dbReference type="ARBA" id="ARBA00022932"/>
    </source>
</evidence>
<keyword evidence="13" id="KW-0239">DNA-directed DNA polymerase</keyword>
<dbReference type="SMART" id="SM00278">
    <property type="entry name" value="HhH1"/>
    <property type="match status" value="2"/>
</dbReference>
<dbReference type="Gene3D" id="3.30.210.10">
    <property type="entry name" value="DNA polymerase, thumb domain"/>
    <property type="match status" value="1"/>
</dbReference>
<dbReference type="GO" id="GO:0005829">
    <property type="term" value="C:cytosol"/>
    <property type="evidence" value="ECO:0007669"/>
    <property type="project" value="TreeGrafter"/>
</dbReference>
<dbReference type="InterPro" id="IPR002008">
    <property type="entry name" value="DNA_pol_X_beta-like"/>
</dbReference>
<reference evidence="25 26" key="1">
    <citation type="submission" date="2017-09" db="EMBL/GenBank/DDBJ databases">
        <title>Depth-based differentiation of microbial function through sediment-hosted aquifers and enrichment of novel symbionts in the deep terrestrial subsurface.</title>
        <authorList>
            <person name="Probst A.J."/>
            <person name="Ladd B."/>
            <person name="Jarett J.K."/>
            <person name="Geller-Mcgrath D.E."/>
            <person name="Sieber C.M."/>
            <person name="Emerson J.B."/>
            <person name="Anantharaman K."/>
            <person name="Thomas B.C."/>
            <person name="Malmstrom R."/>
            <person name="Stieglmeier M."/>
            <person name="Klingl A."/>
            <person name="Woyke T."/>
            <person name="Ryan C.M."/>
            <person name="Banfield J.F."/>
        </authorList>
    </citation>
    <scope>NUCLEOTIDE SEQUENCE [LARGE SCALE GENOMIC DNA]</scope>
    <source>
        <strain evidence="25">CG23_combo_of_CG06-09_8_20_14_all_40_13</strain>
    </source>
</reference>
<dbReference type="Pfam" id="PF14716">
    <property type="entry name" value="HHH_8"/>
    <property type="match status" value="1"/>
</dbReference>
<evidence type="ECO:0000256" key="1">
    <source>
        <dbReference type="ARBA" id="ARBA00001946"/>
    </source>
</evidence>
<keyword evidence="12" id="KW-0832">Ubl conjugation</keyword>
<dbReference type="InterPro" id="IPR037160">
    <property type="entry name" value="DNA_Pol_thumb_sf"/>
</dbReference>
<comment type="catalytic activity">
    <reaction evidence="19">
        <text>a 5'-end 2'-deoxyribose-2'-deoxyribonucleotide-DNA = (2E,4S)-4-hydroxypenten-2-al-5-phosphate + a 5'-end 5'-phospho-2'-deoxyribonucleoside-DNA + H(+)</text>
        <dbReference type="Rhea" id="RHEA:76255"/>
        <dbReference type="Rhea" id="RHEA-COMP:13180"/>
        <dbReference type="Rhea" id="RHEA-COMP:18657"/>
        <dbReference type="ChEBI" id="CHEBI:15378"/>
        <dbReference type="ChEBI" id="CHEBI:136412"/>
        <dbReference type="ChEBI" id="CHEBI:195194"/>
        <dbReference type="ChEBI" id="CHEBI:195195"/>
    </reaction>
</comment>
<evidence type="ECO:0000256" key="8">
    <source>
        <dbReference type="ARBA" id="ARBA00022679"/>
    </source>
</evidence>
<dbReference type="GO" id="GO:0003677">
    <property type="term" value="F:DNA binding"/>
    <property type="evidence" value="ECO:0007669"/>
    <property type="project" value="InterPro"/>
</dbReference>
<dbReference type="AlphaFoldDB" id="A0A2G9YTI2"/>
<accession>A0A2G9YTI2</accession>
<dbReference type="PIRSF" id="PIRSF005047">
    <property type="entry name" value="UCP005047_YshC"/>
    <property type="match status" value="1"/>
</dbReference>
<dbReference type="GO" id="GO:0008270">
    <property type="term" value="F:zinc ion binding"/>
    <property type="evidence" value="ECO:0007669"/>
    <property type="project" value="TreeGrafter"/>
</dbReference>
<evidence type="ECO:0000256" key="15">
    <source>
        <dbReference type="ARBA" id="ARBA00023204"/>
    </source>
</evidence>
<comment type="subcellular location">
    <subcellularLocation>
        <location evidence="2">Cytoplasm</location>
    </subcellularLocation>
</comment>
<evidence type="ECO:0000256" key="5">
    <source>
        <dbReference type="ARBA" id="ARBA00020020"/>
    </source>
</evidence>
<dbReference type="InterPro" id="IPR003141">
    <property type="entry name" value="Pol/His_phosphatase_N"/>
</dbReference>
<proteinExistence type="predicted"/>
<dbReference type="SMART" id="SM00481">
    <property type="entry name" value="POLIIIAc"/>
    <property type="match status" value="1"/>
</dbReference>
<dbReference type="InterPro" id="IPR029398">
    <property type="entry name" value="PolB_thumb"/>
</dbReference>
<evidence type="ECO:0000256" key="11">
    <source>
        <dbReference type="ARBA" id="ARBA00022763"/>
    </source>
</evidence>
<dbReference type="GO" id="GO:0003887">
    <property type="term" value="F:DNA-directed DNA polymerase activity"/>
    <property type="evidence" value="ECO:0007669"/>
    <property type="project" value="UniProtKB-KW"/>
</dbReference>
<comment type="catalytic activity">
    <reaction evidence="21">
        <text>DNA(n) + a 2'-deoxyribonucleoside 5'-triphosphate = DNA(n+1) + diphosphate</text>
        <dbReference type="Rhea" id="RHEA:22508"/>
        <dbReference type="Rhea" id="RHEA-COMP:17339"/>
        <dbReference type="Rhea" id="RHEA-COMP:17340"/>
        <dbReference type="ChEBI" id="CHEBI:33019"/>
        <dbReference type="ChEBI" id="CHEBI:61560"/>
        <dbReference type="ChEBI" id="CHEBI:173112"/>
        <dbReference type="EC" id="2.7.7.7"/>
    </reaction>
</comment>
<dbReference type="CDD" id="cd00141">
    <property type="entry name" value="NT_POLXc"/>
    <property type="match status" value="1"/>
</dbReference>
<dbReference type="InterPro" id="IPR004013">
    <property type="entry name" value="PHP_dom"/>
</dbReference>
<evidence type="ECO:0000256" key="19">
    <source>
        <dbReference type="ARBA" id="ARBA00044678"/>
    </source>
</evidence>
<evidence type="ECO:0000256" key="17">
    <source>
        <dbReference type="ARBA" id="ARBA00035726"/>
    </source>
</evidence>
<dbReference type="CDD" id="cd07436">
    <property type="entry name" value="PHP_PolX"/>
    <property type="match status" value="1"/>
</dbReference>
<dbReference type="InterPro" id="IPR050243">
    <property type="entry name" value="PHP_phosphatase"/>
</dbReference>
<comment type="catalytic activity">
    <reaction evidence="18">
        <text>2'-deoxyribonucleotide-(2'-deoxyribose 5'-phosphate)-2'-deoxyribonucleotide-DNA = a 3'-end 2'-deoxyribonucleotide-(2,3-dehydro-2,3-deoxyribose 5'-phosphate)-DNA + a 5'-end 5'-phospho-2'-deoxyribonucleoside-DNA + H(+)</text>
        <dbReference type="Rhea" id="RHEA:66592"/>
        <dbReference type="Rhea" id="RHEA-COMP:13180"/>
        <dbReference type="Rhea" id="RHEA-COMP:16897"/>
        <dbReference type="Rhea" id="RHEA-COMP:17067"/>
        <dbReference type="ChEBI" id="CHEBI:15378"/>
        <dbReference type="ChEBI" id="CHEBI:136412"/>
        <dbReference type="ChEBI" id="CHEBI:157695"/>
        <dbReference type="ChEBI" id="CHEBI:167181"/>
        <dbReference type="EC" id="4.2.99.18"/>
    </reaction>
</comment>
<feature type="domain" description="Helix-hairpin-helix DNA-binding motif class 1" evidence="22">
    <location>
        <begin position="54"/>
        <end position="73"/>
    </location>
</feature>
<feature type="domain" description="Helix-hairpin-helix DNA-binding motif class 1" evidence="22">
    <location>
        <begin position="94"/>
        <end position="113"/>
    </location>
</feature>
<comment type="function">
    <text evidence="20">Repair polymerase that plays a key role in base-excision repair. During this process, the damaged base is excised by specific DNA glycosylases, the DNA backbone is nicked at the abasic site by an apurinic/apyrimidic (AP) endonuclease, and POLB removes 5'-deoxyribose-phosphate from the preincised AP site acting as a 5'-deoxyribose-phosphate lyase (5'-dRP lyase); through its DNA polymerase activity, it adds one nucleotide to the 3' end of the arising single-nucleotide gap. Conducts 'gap-filling' DNA synthesis in a stepwise distributive fashion rather than in a processive fashion as for other DNA polymerases. It is also able to cleave sugar-phosphate bonds 3' to an intact AP site, acting as an AP lyase.</text>
</comment>
<evidence type="ECO:0000256" key="10">
    <source>
        <dbReference type="ARBA" id="ARBA00022705"/>
    </source>
</evidence>
<feature type="domain" description="Polymerase/histidinol phosphatase N-terminal" evidence="23">
    <location>
        <begin position="342"/>
        <end position="421"/>
    </location>
</feature>